<comment type="caution">
    <text evidence="2">The sequence shown here is derived from an EMBL/GenBank/DDBJ whole genome shotgun (WGS) entry which is preliminary data.</text>
</comment>
<dbReference type="InterPro" id="IPR021139">
    <property type="entry name" value="NYN"/>
</dbReference>
<evidence type="ECO:0000259" key="1">
    <source>
        <dbReference type="Pfam" id="PF01936"/>
    </source>
</evidence>
<dbReference type="InterPro" id="IPR047140">
    <property type="entry name" value="LabA"/>
</dbReference>
<proteinExistence type="predicted"/>
<dbReference type="Gene3D" id="3.40.50.1010">
    <property type="entry name" value="5'-nuclease"/>
    <property type="match status" value="1"/>
</dbReference>
<dbReference type="Proteomes" id="UP000230431">
    <property type="component" value="Unassembled WGS sequence"/>
</dbReference>
<feature type="domain" description="NYN" evidence="1">
    <location>
        <begin position="10"/>
        <end position="146"/>
    </location>
</feature>
<evidence type="ECO:0000313" key="3">
    <source>
        <dbReference type="Proteomes" id="UP000230431"/>
    </source>
</evidence>
<sequence length="175" mass="20644">MIIKMKNLAFVDGQNLHLGTTENGWKIDYKKFRIYLKEKYGITEAYYFFGYVSEKEQDLYNNLQKAGFIIIFKEHNRELIAKKKGNVDTDIVLEVMKALIENKDDFQKIVLISGDGDYKKLVDYLINKNRFKKILFPNNKASSLYKNLGSEYYDYLDNIKSYIEYKNGHQKEKGS</sequence>
<reference evidence="2 3" key="1">
    <citation type="submission" date="2017-09" db="EMBL/GenBank/DDBJ databases">
        <title>Depth-based differentiation of microbial function through sediment-hosted aquifers and enrichment of novel symbionts in the deep terrestrial subsurface.</title>
        <authorList>
            <person name="Probst A.J."/>
            <person name="Ladd B."/>
            <person name="Jarett J.K."/>
            <person name="Geller-Mcgrath D.E."/>
            <person name="Sieber C.M."/>
            <person name="Emerson J.B."/>
            <person name="Anantharaman K."/>
            <person name="Thomas B.C."/>
            <person name="Malmstrom R."/>
            <person name="Stieglmeier M."/>
            <person name="Klingl A."/>
            <person name="Woyke T."/>
            <person name="Ryan C.M."/>
            <person name="Banfield J.F."/>
        </authorList>
    </citation>
    <scope>NUCLEOTIDE SEQUENCE [LARGE SCALE GENOMIC DNA]</scope>
    <source>
        <strain evidence="2">CG10_big_fil_rev_8_21_14_0_10_49_38</strain>
    </source>
</reference>
<dbReference type="PANTHER" id="PTHR35458:SF8">
    <property type="entry name" value="SLR0650 PROTEIN"/>
    <property type="match status" value="1"/>
</dbReference>
<dbReference type="PANTHER" id="PTHR35458">
    <property type="entry name" value="SLR0755 PROTEIN"/>
    <property type="match status" value="1"/>
</dbReference>
<dbReference type="Pfam" id="PF01936">
    <property type="entry name" value="NYN"/>
    <property type="match status" value="1"/>
</dbReference>
<dbReference type="EMBL" id="PCYK01000010">
    <property type="protein sequence ID" value="PIR46135.1"/>
    <property type="molecule type" value="Genomic_DNA"/>
</dbReference>
<gene>
    <name evidence="2" type="ORF">COV08_01340</name>
</gene>
<organism evidence="2 3">
    <name type="scientific">Candidatus Vogelbacteria bacterium CG10_big_fil_rev_8_21_14_0_10_49_38</name>
    <dbReference type="NCBI Taxonomy" id="1975043"/>
    <lineage>
        <taxon>Bacteria</taxon>
        <taxon>Candidatus Vogeliibacteriota</taxon>
    </lineage>
</organism>
<dbReference type="AlphaFoldDB" id="A0A2H0RK38"/>
<evidence type="ECO:0000313" key="2">
    <source>
        <dbReference type="EMBL" id="PIR46135.1"/>
    </source>
</evidence>
<protein>
    <recommendedName>
        <fullName evidence="1">NYN domain-containing protein</fullName>
    </recommendedName>
</protein>
<name>A0A2H0RK38_9BACT</name>
<accession>A0A2H0RK38</accession>
<dbReference type="GO" id="GO:0004540">
    <property type="term" value="F:RNA nuclease activity"/>
    <property type="evidence" value="ECO:0007669"/>
    <property type="project" value="InterPro"/>
</dbReference>